<sequence length="97" mass="11143">MTIPSFLQTYLPSYDIKNLDGKDVSVANEIITKVLNLGDEKAVSWVFDNYTIDKIREVVGNPKKGVWNEESLNYWMSILKIDQVREKNKAILNINPV</sequence>
<dbReference type="AlphaFoldDB" id="A0A0G0LMC2"/>
<proteinExistence type="predicted"/>
<dbReference type="EMBL" id="LBVU01000003">
    <property type="protein sequence ID" value="KKQ92182.1"/>
    <property type="molecule type" value="Genomic_DNA"/>
</dbReference>
<name>A0A0G0LMC2_9BACT</name>
<accession>A0A0G0LMC2</accession>
<protein>
    <submittedName>
        <fullName evidence="1">Uncharacterized protein</fullName>
    </submittedName>
</protein>
<organism evidence="1 2">
    <name type="scientific">Candidatus Woesebacteria bacterium GW2011_GWB1_39_10</name>
    <dbReference type="NCBI Taxonomy" id="1618572"/>
    <lineage>
        <taxon>Bacteria</taxon>
        <taxon>Candidatus Woeseibacteriota</taxon>
    </lineage>
</organism>
<dbReference type="STRING" id="1618572.UT17_C0003G0205"/>
<evidence type="ECO:0000313" key="1">
    <source>
        <dbReference type="EMBL" id="KKQ92182.1"/>
    </source>
</evidence>
<comment type="caution">
    <text evidence="1">The sequence shown here is derived from an EMBL/GenBank/DDBJ whole genome shotgun (WGS) entry which is preliminary data.</text>
</comment>
<dbReference type="Proteomes" id="UP000034774">
    <property type="component" value="Unassembled WGS sequence"/>
</dbReference>
<evidence type="ECO:0000313" key="2">
    <source>
        <dbReference type="Proteomes" id="UP000034774"/>
    </source>
</evidence>
<gene>
    <name evidence="1" type="ORF">UT17_C0003G0205</name>
</gene>
<reference evidence="1 2" key="1">
    <citation type="journal article" date="2015" name="Nature">
        <title>rRNA introns, odd ribosomes, and small enigmatic genomes across a large radiation of phyla.</title>
        <authorList>
            <person name="Brown C.T."/>
            <person name="Hug L.A."/>
            <person name="Thomas B.C."/>
            <person name="Sharon I."/>
            <person name="Castelle C.J."/>
            <person name="Singh A."/>
            <person name="Wilkins M.J."/>
            <person name="Williams K.H."/>
            <person name="Banfield J.F."/>
        </authorList>
    </citation>
    <scope>NUCLEOTIDE SEQUENCE [LARGE SCALE GENOMIC DNA]</scope>
</reference>